<organism evidence="6 7">
    <name type="scientific">Cryptolaemus montrouzieri</name>
    <dbReference type="NCBI Taxonomy" id="559131"/>
    <lineage>
        <taxon>Eukaryota</taxon>
        <taxon>Metazoa</taxon>
        <taxon>Ecdysozoa</taxon>
        <taxon>Arthropoda</taxon>
        <taxon>Hexapoda</taxon>
        <taxon>Insecta</taxon>
        <taxon>Pterygota</taxon>
        <taxon>Neoptera</taxon>
        <taxon>Endopterygota</taxon>
        <taxon>Coleoptera</taxon>
        <taxon>Polyphaga</taxon>
        <taxon>Cucujiformia</taxon>
        <taxon>Coccinelloidea</taxon>
        <taxon>Coccinellidae</taxon>
        <taxon>Scymninae</taxon>
        <taxon>Scymnini</taxon>
        <taxon>Cryptolaemus</taxon>
    </lineage>
</organism>
<reference evidence="6 7" key="1">
    <citation type="journal article" date="2021" name="BMC Biol.">
        <title>Horizontally acquired antibacterial genes associated with adaptive radiation of ladybird beetles.</title>
        <authorList>
            <person name="Li H.S."/>
            <person name="Tang X.F."/>
            <person name="Huang Y.H."/>
            <person name="Xu Z.Y."/>
            <person name="Chen M.L."/>
            <person name="Du X.Y."/>
            <person name="Qiu B.Y."/>
            <person name="Chen P.T."/>
            <person name="Zhang W."/>
            <person name="Slipinski A."/>
            <person name="Escalona H.E."/>
            <person name="Waterhouse R.M."/>
            <person name="Zwick A."/>
            <person name="Pang H."/>
        </authorList>
    </citation>
    <scope>NUCLEOTIDE SEQUENCE [LARGE SCALE GENOMIC DNA]</scope>
    <source>
        <strain evidence="6">SYSU2018</strain>
    </source>
</reference>
<keyword evidence="2 5" id="KW-0812">Transmembrane</keyword>
<feature type="transmembrane region" description="Helical" evidence="5">
    <location>
        <begin position="229"/>
        <end position="248"/>
    </location>
</feature>
<dbReference type="PANTHER" id="PTHR23507">
    <property type="entry name" value="ZGC:174356"/>
    <property type="match status" value="1"/>
</dbReference>
<keyword evidence="4 5" id="KW-0472">Membrane</keyword>
<comment type="subcellular location">
    <subcellularLocation>
        <location evidence="1">Membrane</location>
        <topology evidence="1">Multi-pass membrane protein</topology>
    </subcellularLocation>
</comment>
<dbReference type="AlphaFoldDB" id="A0ABD2PE00"/>
<keyword evidence="7" id="KW-1185">Reference proteome</keyword>
<feature type="transmembrane region" description="Helical" evidence="5">
    <location>
        <begin position="162"/>
        <end position="187"/>
    </location>
</feature>
<dbReference type="GO" id="GO:0016020">
    <property type="term" value="C:membrane"/>
    <property type="evidence" value="ECO:0007669"/>
    <property type="project" value="UniProtKB-SubCell"/>
</dbReference>
<feature type="transmembrane region" description="Helical" evidence="5">
    <location>
        <begin position="31"/>
        <end position="53"/>
    </location>
</feature>
<feature type="transmembrane region" description="Helical" evidence="5">
    <location>
        <begin position="403"/>
        <end position="420"/>
    </location>
</feature>
<name>A0ABD2PE00_9CUCU</name>
<evidence type="ECO:0008006" key="8">
    <source>
        <dbReference type="Google" id="ProtNLM"/>
    </source>
</evidence>
<feature type="transmembrane region" description="Helical" evidence="5">
    <location>
        <begin position="361"/>
        <end position="383"/>
    </location>
</feature>
<evidence type="ECO:0000256" key="5">
    <source>
        <dbReference type="SAM" id="Phobius"/>
    </source>
</evidence>
<gene>
    <name evidence="6" type="ORF">HHI36_003459</name>
</gene>
<evidence type="ECO:0000256" key="4">
    <source>
        <dbReference type="ARBA" id="ARBA00023136"/>
    </source>
</evidence>
<evidence type="ECO:0000256" key="3">
    <source>
        <dbReference type="ARBA" id="ARBA00022989"/>
    </source>
</evidence>
<feature type="transmembrane region" description="Helical" evidence="5">
    <location>
        <begin position="101"/>
        <end position="121"/>
    </location>
</feature>
<protein>
    <recommendedName>
        <fullName evidence="8">Solute carrier family 46 member 3</fullName>
    </recommendedName>
</protein>
<accession>A0ABD2PE00</accession>
<evidence type="ECO:0000313" key="6">
    <source>
        <dbReference type="EMBL" id="KAL3289016.1"/>
    </source>
</evidence>
<sequence length="493" mass="56529">MSQSDLSKNINIQFQSKFEDKKPLWGKFKYVVTHITVEPIIFLYTLSSMMNYIVTQNLSLEKACRVNLHFNESICDAMVVRNRSGYLPHQEVEVQQLVVKWAAYKAFIIGSIPVISMIFLGSWSDRHRRRKPIILLPMVGDLLDSIGLFICSYYLLELSLEYSWMIDTFCIALFGGQSIFHLGIYSYVGGIGSDEDKTVRVGSVCISDTVAMSTSMFLGGITLNRLGFLGTYSITATLLTIGILFAMFRIRENKFKMKETEKIGFLEDIFGLEHVKNAFKICFKKREGNKRTKIVVIIFLGMILLGPFQGEITVQYMYLRFKFGWDEVDFSLFNALHFSLQIIGNIFALSFMSKYLKWDDAILGIVGIISAMLEIFNAVPYVAMRAIMAKIVPIYELGQCNSIFGYLMHLISSFLAHYILKYTSTLSLCFLERFTCSQLVCIWLHYVHSYTCTKVDRKGPKFLTYMKQITLLLNWVRNLSKITDNSSVVYSMV</sequence>
<proteinExistence type="predicted"/>
<comment type="caution">
    <text evidence="6">The sequence shown here is derived from an EMBL/GenBank/DDBJ whole genome shotgun (WGS) entry which is preliminary data.</text>
</comment>
<dbReference type="EMBL" id="JABFTP020000185">
    <property type="protein sequence ID" value="KAL3289016.1"/>
    <property type="molecule type" value="Genomic_DNA"/>
</dbReference>
<evidence type="ECO:0000256" key="1">
    <source>
        <dbReference type="ARBA" id="ARBA00004141"/>
    </source>
</evidence>
<keyword evidence="3 5" id="KW-1133">Transmembrane helix</keyword>
<dbReference type="Gene3D" id="1.20.1250.20">
    <property type="entry name" value="MFS general substrate transporter like domains"/>
    <property type="match status" value="1"/>
</dbReference>
<dbReference type="SUPFAM" id="SSF103473">
    <property type="entry name" value="MFS general substrate transporter"/>
    <property type="match status" value="1"/>
</dbReference>
<dbReference type="Pfam" id="PF07690">
    <property type="entry name" value="MFS_1"/>
    <property type="match status" value="1"/>
</dbReference>
<dbReference type="InterPro" id="IPR036259">
    <property type="entry name" value="MFS_trans_sf"/>
</dbReference>
<feature type="transmembrane region" description="Helical" evidence="5">
    <location>
        <begin position="133"/>
        <end position="156"/>
    </location>
</feature>
<dbReference type="Proteomes" id="UP001516400">
    <property type="component" value="Unassembled WGS sequence"/>
</dbReference>
<feature type="transmembrane region" description="Helical" evidence="5">
    <location>
        <begin position="294"/>
        <end position="318"/>
    </location>
</feature>
<dbReference type="PANTHER" id="PTHR23507:SF1">
    <property type="entry name" value="FI18259P1-RELATED"/>
    <property type="match status" value="1"/>
</dbReference>
<evidence type="ECO:0000256" key="2">
    <source>
        <dbReference type="ARBA" id="ARBA00022692"/>
    </source>
</evidence>
<evidence type="ECO:0000313" key="7">
    <source>
        <dbReference type="Proteomes" id="UP001516400"/>
    </source>
</evidence>
<dbReference type="InterPro" id="IPR011701">
    <property type="entry name" value="MFS"/>
</dbReference>